<evidence type="ECO:0000313" key="2">
    <source>
        <dbReference type="RefSeq" id="XP_038851067.1"/>
    </source>
</evidence>
<accession>A0A8U0QWW9</accession>
<reference evidence="2 3" key="1">
    <citation type="submission" date="2025-04" db="UniProtKB">
        <authorList>
            <consortium name="RefSeq"/>
        </authorList>
    </citation>
    <scope>IDENTIFICATION</scope>
    <source>
        <tissue evidence="2 3">White muscle</tissue>
    </source>
</reference>
<dbReference type="RefSeq" id="XP_038851067.1">
    <property type="nucleotide sequence ID" value="XM_038995139.1"/>
</dbReference>
<dbReference type="Proteomes" id="UP000808372">
    <property type="component" value="Chromosome 1"/>
</dbReference>
<evidence type="ECO:0000313" key="3">
    <source>
        <dbReference type="RefSeq" id="XP_038851076.1"/>
    </source>
</evidence>
<name>A0A8U0QWW9_SALNM</name>
<evidence type="ECO:0000313" key="1">
    <source>
        <dbReference type="Proteomes" id="UP000808372"/>
    </source>
</evidence>
<dbReference type="RefSeq" id="XP_038851076.1">
    <property type="nucleotide sequence ID" value="XM_038995148.1"/>
</dbReference>
<sequence>MANDICSVNDSKITELKQTSAGGKVVDPYPNCKKIGVDFHVGSGAKQKLDIGLLTNGVMTEVSHFAEEMNRSHAHVICDILDYNIDLGLQNDQRHEFAIRTMAKVKYLMGKSRLQRPDLITKVFELPDPRAIPVSKTHVNSNLLNDNVSFSLRLNKDVEIQQLVIEEEEECVSIMSFEEDGLVEYEKAQKDNTVSLMNFDLDASQVSPHHVKETMFNETDVETATLALKNGPTNICIKDEPNLDLVSTQHVKIETISTDTDVSLSDEEAVHRPTRDQSFMTSATEDKTTDLYPLCKKIGLDLDVKSKGEGKEKLDFRLLTRGVMLEVAKFAADVCGTYRQIVSAALEYNFDLDFSQKIDLLENIIHNLRSVKKKMKS</sequence>
<dbReference type="AlphaFoldDB" id="A0A8U0QWW9"/>
<keyword evidence="1" id="KW-1185">Reference proteome</keyword>
<dbReference type="GeneID" id="120048849"/>
<protein>
    <submittedName>
        <fullName evidence="2 3">Uncharacterized protein LOC120048849</fullName>
    </submittedName>
</protein>
<proteinExistence type="predicted"/>
<organism evidence="1 2">
    <name type="scientific">Salvelinus namaycush</name>
    <name type="common">Lake trout</name>
    <name type="synonym">Salmo namaycush</name>
    <dbReference type="NCBI Taxonomy" id="8040"/>
    <lineage>
        <taxon>Eukaryota</taxon>
        <taxon>Metazoa</taxon>
        <taxon>Chordata</taxon>
        <taxon>Craniata</taxon>
        <taxon>Vertebrata</taxon>
        <taxon>Euteleostomi</taxon>
        <taxon>Actinopterygii</taxon>
        <taxon>Neopterygii</taxon>
        <taxon>Teleostei</taxon>
        <taxon>Protacanthopterygii</taxon>
        <taxon>Salmoniformes</taxon>
        <taxon>Salmonidae</taxon>
        <taxon>Salmoninae</taxon>
        <taxon>Salvelinus</taxon>
    </lineage>
</organism>
<gene>
    <name evidence="2 3" type="primary">LOC120048849</name>
</gene>
<dbReference type="KEGG" id="snh:120048849"/>